<proteinExistence type="predicted"/>
<reference evidence="2 3" key="1">
    <citation type="submission" date="2012-09" db="EMBL/GenBank/DDBJ databases">
        <title>Genome Sequence of alkane-degrading Bacterium Alcanivorax sp. 19-m-6.</title>
        <authorList>
            <person name="Lai Q."/>
            <person name="Shao Z."/>
        </authorList>
    </citation>
    <scope>NUCLEOTIDE SEQUENCE [LARGE SCALE GENOMIC DNA]</scope>
    <source>
        <strain evidence="2 3">19-m-6</strain>
    </source>
</reference>
<protein>
    <submittedName>
        <fullName evidence="2">Uncharacterized protein</fullName>
    </submittedName>
</protein>
<feature type="signal peptide" evidence="1">
    <location>
        <begin position="1"/>
        <end position="21"/>
    </location>
</feature>
<evidence type="ECO:0000256" key="1">
    <source>
        <dbReference type="SAM" id="SignalP"/>
    </source>
</evidence>
<dbReference type="OrthoDB" id="5292975at2"/>
<dbReference type="EMBL" id="ARXV01000002">
    <property type="protein sequence ID" value="KGD66018.1"/>
    <property type="molecule type" value="Genomic_DNA"/>
</dbReference>
<organism evidence="2 3">
    <name type="scientific">Alcanivorax nanhaiticus</name>
    <dbReference type="NCBI Taxonomy" id="1177154"/>
    <lineage>
        <taxon>Bacteria</taxon>
        <taxon>Pseudomonadati</taxon>
        <taxon>Pseudomonadota</taxon>
        <taxon>Gammaproteobacteria</taxon>
        <taxon>Oceanospirillales</taxon>
        <taxon>Alcanivoracaceae</taxon>
        <taxon>Alcanivorax</taxon>
    </lineage>
</organism>
<keyword evidence="3" id="KW-1185">Reference proteome</keyword>
<dbReference type="eggNOG" id="ENOG5033U99">
    <property type="taxonomic scope" value="Bacteria"/>
</dbReference>
<keyword evidence="1" id="KW-0732">Signal</keyword>
<dbReference type="AlphaFoldDB" id="A0A095TUE3"/>
<evidence type="ECO:0000313" key="2">
    <source>
        <dbReference type="EMBL" id="KGD66018.1"/>
    </source>
</evidence>
<dbReference type="RefSeq" id="WP_035230182.1">
    <property type="nucleotide sequence ID" value="NZ_ARXV01000002.1"/>
</dbReference>
<feature type="chain" id="PRO_5001918534" evidence="1">
    <location>
        <begin position="22"/>
        <end position="175"/>
    </location>
</feature>
<dbReference type="PATRIC" id="fig|1177154.3.peg.499"/>
<dbReference type="Proteomes" id="UP000029444">
    <property type="component" value="Unassembled WGS sequence"/>
</dbReference>
<gene>
    <name evidence="2" type="ORF">Y5S_00490</name>
</gene>
<name>A0A095TUE3_9GAMM</name>
<sequence length="175" mass="20087">MRNMIQLVVAMLLFVATNVFAYQQIFKVTEGLKIRTQYYGDQPVLSIRVYGDTVSAYSKGPNGKHYNDTLFKVTPDIEPYKEFMFDILEKGRFVILPNRTDKIEDLRIIYKEKKYSFLEAARYLSENDVCGLAMQCPTSEAAARQGRKTTAPGTEGPLERADARKVDYMTRVNIF</sequence>
<comment type="caution">
    <text evidence="2">The sequence shown here is derived from an EMBL/GenBank/DDBJ whole genome shotgun (WGS) entry which is preliminary data.</text>
</comment>
<evidence type="ECO:0000313" key="3">
    <source>
        <dbReference type="Proteomes" id="UP000029444"/>
    </source>
</evidence>
<accession>A0A095TUE3</accession>